<feature type="compositionally biased region" description="Basic residues" evidence="1">
    <location>
        <begin position="237"/>
        <end position="249"/>
    </location>
</feature>
<feature type="compositionally biased region" description="Low complexity" evidence="1">
    <location>
        <begin position="439"/>
        <end position="452"/>
    </location>
</feature>
<feature type="compositionally biased region" description="Polar residues" evidence="1">
    <location>
        <begin position="29"/>
        <end position="47"/>
    </location>
</feature>
<proteinExistence type="predicted"/>
<feature type="compositionally biased region" description="Basic and acidic residues" evidence="1">
    <location>
        <begin position="574"/>
        <end position="590"/>
    </location>
</feature>
<dbReference type="RefSeq" id="XP_029226918.1">
    <property type="nucleotide sequence ID" value="XM_029372950.1"/>
</dbReference>
<reference evidence="2 3" key="1">
    <citation type="journal article" date="2018" name="BMC Genomics">
        <title>Genomic comparison of Trypanosoma conorhini and Trypanosoma rangeli to Trypanosoma cruzi strains of high and low virulence.</title>
        <authorList>
            <person name="Bradwell K.R."/>
            <person name="Koparde V.N."/>
            <person name="Matveyev A.V."/>
            <person name="Serrano M.G."/>
            <person name="Alves J.M."/>
            <person name="Parikh H."/>
            <person name="Huang B."/>
            <person name="Lee V."/>
            <person name="Espinosa-Alvarez O."/>
            <person name="Ortiz P.A."/>
            <person name="Costa-Martins A.G."/>
            <person name="Teixeira M.M."/>
            <person name="Buck G.A."/>
        </authorList>
    </citation>
    <scope>NUCLEOTIDE SEQUENCE [LARGE SCALE GENOMIC DNA]</scope>
    <source>
        <strain evidence="2 3">025E</strain>
    </source>
</reference>
<feature type="region of interest" description="Disordered" evidence="1">
    <location>
        <begin position="875"/>
        <end position="943"/>
    </location>
</feature>
<feature type="region of interest" description="Disordered" evidence="1">
    <location>
        <begin position="198"/>
        <end position="251"/>
    </location>
</feature>
<name>A0A3R7NY31_9TRYP</name>
<protein>
    <submittedName>
        <fullName evidence="2">Uncharacterized protein</fullName>
    </submittedName>
</protein>
<accession>A0A3R7NY31</accession>
<dbReference type="AlphaFoldDB" id="A0A3R7NY31"/>
<feature type="compositionally biased region" description="Basic residues" evidence="1">
    <location>
        <begin position="1038"/>
        <end position="1050"/>
    </location>
</feature>
<dbReference type="OrthoDB" id="247362at2759"/>
<gene>
    <name evidence="2" type="ORF">Tco025E_06061</name>
</gene>
<feature type="compositionally biased region" description="Low complexity" evidence="1">
    <location>
        <begin position="536"/>
        <end position="545"/>
    </location>
</feature>
<dbReference type="GeneID" id="40319672"/>
<keyword evidence="3" id="KW-1185">Reference proteome</keyword>
<feature type="region of interest" description="Disordered" evidence="1">
    <location>
        <begin position="135"/>
        <end position="182"/>
    </location>
</feature>
<comment type="caution">
    <text evidence="2">The sequence shown here is derived from an EMBL/GenBank/DDBJ whole genome shotgun (WGS) entry which is preliminary data.</text>
</comment>
<feature type="compositionally biased region" description="Basic and acidic residues" evidence="1">
    <location>
        <begin position="73"/>
        <end position="82"/>
    </location>
</feature>
<feature type="compositionally biased region" description="Basic and acidic residues" evidence="1">
    <location>
        <begin position="89"/>
        <end position="100"/>
    </location>
</feature>
<feature type="region of interest" description="Disordered" evidence="1">
    <location>
        <begin position="525"/>
        <end position="593"/>
    </location>
</feature>
<organism evidence="2 3">
    <name type="scientific">Trypanosoma conorhini</name>
    <dbReference type="NCBI Taxonomy" id="83891"/>
    <lineage>
        <taxon>Eukaryota</taxon>
        <taxon>Discoba</taxon>
        <taxon>Euglenozoa</taxon>
        <taxon>Kinetoplastea</taxon>
        <taxon>Metakinetoplastina</taxon>
        <taxon>Trypanosomatida</taxon>
        <taxon>Trypanosomatidae</taxon>
        <taxon>Trypanosoma</taxon>
    </lineage>
</organism>
<feature type="region of interest" description="Disordered" evidence="1">
    <location>
        <begin position="1188"/>
        <end position="1210"/>
    </location>
</feature>
<feature type="region of interest" description="Disordered" evidence="1">
    <location>
        <begin position="439"/>
        <end position="498"/>
    </location>
</feature>
<evidence type="ECO:0000313" key="2">
    <source>
        <dbReference type="EMBL" id="RNF13748.1"/>
    </source>
</evidence>
<feature type="compositionally biased region" description="Basic and acidic residues" evidence="1">
    <location>
        <begin position="453"/>
        <end position="470"/>
    </location>
</feature>
<feature type="region of interest" description="Disordered" evidence="1">
    <location>
        <begin position="991"/>
        <end position="1077"/>
    </location>
</feature>
<feature type="compositionally biased region" description="Low complexity" evidence="1">
    <location>
        <begin position="1059"/>
        <end position="1073"/>
    </location>
</feature>
<feature type="compositionally biased region" description="Polar residues" evidence="1">
    <location>
        <begin position="156"/>
        <end position="178"/>
    </location>
</feature>
<feature type="compositionally biased region" description="Polar residues" evidence="1">
    <location>
        <begin position="994"/>
        <end position="1007"/>
    </location>
</feature>
<dbReference type="EMBL" id="MKKU01000392">
    <property type="protein sequence ID" value="RNF13748.1"/>
    <property type="molecule type" value="Genomic_DNA"/>
</dbReference>
<evidence type="ECO:0000256" key="1">
    <source>
        <dbReference type="SAM" id="MobiDB-lite"/>
    </source>
</evidence>
<feature type="region of interest" description="Disordered" evidence="1">
    <location>
        <begin position="73"/>
        <end position="105"/>
    </location>
</feature>
<feature type="region of interest" description="Disordered" evidence="1">
    <location>
        <begin position="1"/>
        <end position="47"/>
    </location>
</feature>
<feature type="compositionally biased region" description="Polar residues" evidence="1">
    <location>
        <begin position="876"/>
        <end position="890"/>
    </location>
</feature>
<sequence length="1210" mass="130050">MVSRGNAATRVRQRPGTGNRRGGEGKTLGQHQPLSRRSATPLTSSNALFSMGPYTYIVRQPARMELTGESRCRAVGDGEGQRHLGSKRRSADGQRQTQERDQDEEAPLWISPVVAPRQGEATGLVGGCETPDTFAFSPPPPSPWPLGANEGKRCDNGTTTQEQERASTPLNTPPQRESNVAAASATLLSELLRRVQKRREAGVHSSSPAAQHKAAEAAREAWTSPQPQRRQKEESHHRLHQREKQRRMQRGCSLASRLYGDIEEQRSSPDRRAARHRRNEALRFIGIDAGREEGIFTDSNVTSSATPPTVHCASLDTLEWGNQLWSGIKEDEERFCRWVAQRGLFQRENAVALRVFTEYLKKKADRLERDCDALFWSSRQRPTPNPQQEEERLHRHGRSPRGPATSTGQLRSATLGVEGAPGAHAYSIETEAAAGRGLRAAAAAGQTPTPGTARREACRAEDGELCRERPIPPTSRCRGGAEKSTPLAASLRRRRRPAKMLHNCSTPCDASFFYTGHSLAAAEEEETWSRGDAERSSSLAASLHSSPREQTTTRPERHRQTDRSTSPPPPQQQRRQDRNVKHGVAEKEESAPAIVEQGLGTLSVNEATSTAAPAAYCTSRLPAESHVSAFVPRNTFFPPSVAGIEDVSTVIRLRNYCGQLDEEFMRLLREGEAQGHCCDAASDTPATAAGATKRKPAHPVSRMGATTAGAMDRSSHRPALFSPPPPPNSLPTASALLAWPQHAPETAGDDNGLTQFNVSSVSYPSYGGRSSLRTTHHGEPRNECGSEQAVDYKAPPISRRNVCEGAPTPPVSLILSASSLEDERHGGGVQGGMSPPVSFVASRHISPMPHELRTVTPSGDLKEMEHVRSLVASRVPSVNQSMQHDTSLRSGANLPCEARKLRPRDANTSYAASECTHDAAVQRSPPMSRGNVLEPVPTASPGAKCQHLVEPVAAPGQIGGRLTATPILDKNVTPAEDIGGSVDSHEAAAFSPNAHGTTAPLDSSSRNRTGEVPQLVTHKSFSLRAEGDSEATSVNSLHTRRKRTGCRQKNRGPGNVAWSGSSSSGSSSSGSSGETVCGVDMKKQGLLPQTPNGRDRFGLLMSGSALAAATPVAQSSSSLELNGRVDSHIAKTRDKIDGPTSLVVREGGGFSVVHVAGSNQSTPHKSPNPFFVGVMNPGGGNVNGRKVAERLDGGTGAPRSRRFGVSKETH</sequence>
<feature type="region of interest" description="Disordered" evidence="1">
    <location>
        <begin position="377"/>
        <end position="411"/>
    </location>
</feature>
<evidence type="ECO:0000313" key="3">
    <source>
        <dbReference type="Proteomes" id="UP000284403"/>
    </source>
</evidence>
<dbReference type="Proteomes" id="UP000284403">
    <property type="component" value="Unassembled WGS sequence"/>
</dbReference>